<comment type="caution">
    <text evidence="3">The sequence shown here is derived from an EMBL/GenBank/DDBJ whole genome shotgun (WGS) entry which is preliminary data.</text>
</comment>
<dbReference type="Gene3D" id="3.40.190.10">
    <property type="entry name" value="Periplasmic binding protein-like II"/>
    <property type="match status" value="1"/>
</dbReference>
<keyword evidence="3" id="KW-0675">Receptor</keyword>
<dbReference type="SUPFAM" id="SSF53850">
    <property type="entry name" value="Periplasmic binding protein-like II"/>
    <property type="match status" value="1"/>
</dbReference>
<comment type="similarity">
    <text evidence="1">Belongs to the UPF0065 (bug) family.</text>
</comment>
<dbReference type="PIRSF" id="PIRSF017082">
    <property type="entry name" value="YflP"/>
    <property type="match status" value="1"/>
</dbReference>
<evidence type="ECO:0000313" key="4">
    <source>
        <dbReference type="Proteomes" id="UP000294692"/>
    </source>
</evidence>
<evidence type="ECO:0000313" key="3">
    <source>
        <dbReference type="EMBL" id="TCU95280.1"/>
    </source>
</evidence>
<dbReference type="InterPro" id="IPR005064">
    <property type="entry name" value="BUG"/>
</dbReference>
<evidence type="ECO:0000256" key="2">
    <source>
        <dbReference type="SAM" id="SignalP"/>
    </source>
</evidence>
<dbReference type="AlphaFoldDB" id="A0A4R3UWA7"/>
<keyword evidence="2" id="KW-0732">Signal</keyword>
<name>A0A4R3UWA7_9BURK</name>
<gene>
    <name evidence="3" type="ORF">EV686_108123</name>
</gene>
<organism evidence="3 4">
    <name type="scientific">Paracandidimonas soli</name>
    <dbReference type="NCBI Taxonomy" id="1917182"/>
    <lineage>
        <taxon>Bacteria</taxon>
        <taxon>Pseudomonadati</taxon>
        <taxon>Pseudomonadota</taxon>
        <taxon>Betaproteobacteria</taxon>
        <taxon>Burkholderiales</taxon>
        <taxon>Alcaligenaceae</taxon>
        <taxon>Paracandidimonas</taxon>
    </lineage>
</organism>
<keyword evidence="4" id="KW-1185">Reference proteome</keyword>
<proteinExistence type="inferred from homology"/>
<accession>A0A4R3UWA7</accession>
<dbReference type="Pfam" id="PF03401">
    <property type="entry name" value="TctC"/>
    <property type="match status" value="1"/>
</dbReference>
<dbReference type="InterPro" id="IPR042100">
    <property type="entry name" value="Bug_dom1"/>
</dbReference>
<sequence length="328" mass="35182">MMKRRHFLAGAAALMTSPWHAWAQPSSLPEGQIRIFVGWAPGGGTDTFARIISQKLGERWGKAVVVENKPGATGMLAAGYFANTECREGINLLITHVNTHAIAPHLFQSRINYDALKDFTPIVSIGATPHLLVTSVDNPVDSVQEIVEACRAAPGKVTFGSSGVGSVQHLAIAMFNAAADVQGLHVPYKGSGPMHSDMMGRQIGYSFDTMTASAPHVQGGRFKALAQTRMTRTKSFPDLPTMDELGFKNYDASSWYGVSGPSGMPAEIVQMLNEEINAVLAMPDVVERFEGYGVEDGGGSAEKFAGFMQDEYTKWGEVVRVAGVTAEG</sequence>
<dbReference type="PANTHER" id="PTHR42928:SF5">
    <property type="entry name" value="BLR1237 PROTEIN"/>
    <property type="match status" value="1"/>
</dbReference>
<dbReference type="EMBL" id="SMBX01000008">
    <property type="protein sequence ID" value="TCU95280.1"/>
    <property type="molecule type" value="Genomic_DNA"/>
</dbReference>
<feature type="chain" id="PRO_5020750486" evidence="2">
    <location>
        <begin position="24"/>
        <end position="328"/>
    </location>
</feature>
<reference evidence="3 4" key="1">
    <citation type="submission" date="2019-03" db="EMBL/GenBank/DDBJ databases">
        <title>Genomic Encyclopedia of Type Strains, Phase IV (KMG-IV): sequencing the most valuable type-strain genomes for metagenomic binning, comparative biology and taxonomic classification.</title>
        <authorList>
            <person name="Goeker M."/>
        </authorList>
    </citation>
    <scope>NUCLEOTIDE SEQUENCE [LARGE SCALE GENOMIC DNA]</scope>
    <source>
        <strain evidence="3 4">DSM 100048</strain>
    </source>
</reference>
<protein>
    <submittedName>
        <fullName evidence="3">Tripartite-type tricarboxylate transporter receptor subunit TctC</fullName>
    </submittedName>
</protein>
<evidence type="ECO:0000256" key="1">
    <source>
        <dbReference type="ARBA" id="ARBA00006987"/>
    </source>
</evidence>
<dbReference type="PANTHER" id="PTHR42928">
    <property type="entry name" value="TRICARBOXYLATE-BINDING PROTEIN"/>
    <property type="match status" value="1"/>
</dbReference>
<dbReference type="CDD" id="cd13578">
    <property type="entry name" value="PBP2_Bug27"/>
    <property type="match status" value="1"/>
</dbReference>
<feature type="signal peptide" evidence="2">
    <location>
        <begin position="1"/>
        <end position="23"/>
    </location>
</feature>
<dbReference type="Proteomes" id="UP000294692">
    <property type="component" value="Unassembled WGS sequence"/>
</dbReference>
<dbReference type="Gene3D" id="3.40.190.150">
    <property type="entry name" value="Bordetella uptake gene, domain 1"/>
    <property type="match status" value="1"/>
</dbReference>